<dbReference type="KEGG" id="hni:W911_00545"/>
<gene>
    <name evidence="4" type="ORF">W911_00545</name>
</gene>
<organism evidence="4 5">
    <name type="scientific">Hyphomicrobium nitrativorans NL23</name>
    <dbReference type="NCBI Taxonomy" id="1029756"/>
    <lineage>
        <taxon>Bacteria</taxon>
        <taxon>Pseudomonadati</taxon>
        <taxon>Pseudomonadota</taxon>
        <taxon>Alphaproteobacteria</taxon>
        <taxon>Hyphomicrobiales</taxon>
        <taxon>Hyphomicrobiaceae</taxon>
        <taxon>Hyphomicrobium</taxon>
    </lineage>
</organism>
<dbReference type="PROSITE" id="PS51186">
    <property type="entry name" value="GNAT"/>
    <property type="match status" value="1"/>
</dbReference>
<dbReference type="STRING" id="1029756.W911_00545"/>
<evidence type="ECO:0000259" key="3">
    <source>
        <dbReference type="PROSITE" id="PS51186"/>
    </source>
</evidence>
<name>V5SAH7_9HYPH</name>
<dbReference type="InterPro" id="IPR050832">
    <property type="entry name" value="Bact_Acetyltransf"/>
</dbReference>
<reference evidence="4 5" key="1">
    <citation type="journal article" date="2014" name="Genome Announc.">
        <title>Complete Genome Sequence of Hyphomicrobium nitrativorans Strain NL23, a Denitrifying Bacterium Isolated from Biofilm of a Methanol-Fed Denitrification System Treating Seawater at the Montreal Biodome.</title>
        <authorList>
            <person name="Martineau C."/>
            <person name="Villeneuve C."/>
            <person name="Mauffrey F."/>
            <person name="Villemur R."/>
        </authorList>
    </citation>
    <scope>NUCLEOTIDE SEQUENCE [LARGE SCALE GENOMIC DNA]</scope>
    <source>
        <strain evidence="4">NL23</strain>
    </source>
</reference>
<dbReference type="RefSeq" id="WP_023785559.1">
    <property type="nucleotide sequence ID" value="NC_022997.1"/>
</dbReference>
<keyword evidence="5" id="KW-1185">Reference proteome</keyword>
<dbReference type="InterPro" id="IPR000182">
    <property type="entry name" value="GNAT_dom"/>
</dbReference>
<dbReference type="OrthoDB" id="359414at2"/>
<dbReference type="PATRIC" id="fig|1029756.8.peg.118"/>
<dbReference type="AlphaFoldDB" id="V5SAH7"/>
<keyword evidence="2" id="KW-0012">Acyltransferase</keyword>
<accession>V5SAH7</accession>
<dbReference type="Gene3D" id="3.40.630.30">
    <property type="match status" value="1"/>
</dbReference>
<dbReference type="CDD" id="cd04301">
    <property type="entry name" value="NAT_SF"/>
    <property type="match status" value="1"/>
</dbReference>
<dbReference type="HOGENOM" id="CLU_099842_0_0_5"/>
<feature type="domain" description="N-acetyltransferase" evidence="3">
    <location>
        <begin position="8"/>
        <end position="170"/>
    </location>
</feature>
<dbReference type="Proteomes" id="UP000018542">
    <property type="component" value="Chromosome"/>
</dbReference>
<dbReference type="PANTHER" id="PTHR43877">
    <property type="entry name" value="AMINOALKYLPHOSPHONATE N-ACETYLTRANSFERASE-RELATED-RELATED"/>
    <property type="match status" value="1"/>
</dbReference>
<evidence type="ECO:0000313" key="4">
    <source>
        <dbReference type="EMBL" id="AHB47225.1"/>
    </source>
</evidence>
<evidence type="ECO:0000256" key="2">
    <source>
        <dbReference type="ARBA" id="ARBA00023315"/>
    </source>
</evidence>
<dbReference type="InterPro" id="IPR016181">
    <property type="entry name" value="Acyl_CoA_acyltransferase"/>
</dbReference>
<dbReference type="SUPFAM" id="SSF55729">
    <property type="entry name" value="Acyl-CoA N-acyltransferases (Nat)"/>
    <property type="match status" value="1"/>
</dbReference>
<evidence type="ECO:0000313" key="5">
    <source>
        <dbReference type="Proteomes" id="UP000018542"/>
    </source>
</evidence>
<evidence type="ECO:0000256" key="1">
    <source>
        <dbReference type="ARBA" id="ARBA00022679"/>
    </source>
</evidence>
<protein>
    <submittedName>
        <fullName evidence="4">N-acetyltransferase GCN5</fullName>
    </submittedName>
</protein>
<sequence length="171" mass="18611">MRVELERGLWRPAAEADLAAIVAIADVVHVNYPEEDAVIAERLRLYPAGCALLELDGKPAGYALTHPWRYAEPPSLNMRLQAIPERATTYYIHDLALLPETRGSGAGSAMADAILAHARDSGYANASLVAVNSSVPFWSRFGFEVVSELALAAKLLTYDADARFMVRTLPS</sequence>
<proteinExistence type="predicted"/>
<dbReference type="GO" id="GO:0016747">
    <property type="term" value="F:acyltransferase activity, transferring groups other than amino-acyl groups"/>
    <property type="evidence" value="ECO:0007669"/>
    <property type="project" value="InterPro"/>
</dbReference>
<keyword evidence="1 4" id="KW-0808">Transferase</keyword>
<dbReference type="EMBL" id="CP006912">
    <property type="protein sequence ID" value="AHB47225.1"/>
    <property type="molecule type" value="Genomic_DNA"/>
</dbReference>
<dbReference type="Pfam" id="PF00583">
    <property type="entry name" value="Acetyltransf_1"/>
    <property type="match status" value="1"/>
</dbReference>